<feature type="compositionally biased region" description="Basic residues" evidence="1">
    <location>
        <begin position="23"/>
        <end position="40"/>
    </location>
</feature>
<organism evidence="2">
    <name type="scientific">marine sediment metagenome</name>
    <dbReference type="NCBI Taxonomy" id="412755"/>
    <lineage>
        <taxon>unclassified sequences</taxon>
        <taxon>metagenomes</taxon>
        <taxon>ecological metagenomes</taxon>
    </lineage>
</organism>
<protein>
    <submittedName>
        <fullName evidence="2">Uncharacterized protein</fullName>
    </submittedName>
</protein>
<evidence type="ECO:0000313" key="2">
    <source>
        <dbReference type="EMBL" id="KKN33549.1"/>
    </source>
</evidence>
<dbReference type="AlphaFoldDB" id="A0A0F9PTS6"/>
<evidence type="ECO:0000256" key="1">
    <source>
        <dbReference type="SAM" id="MobiDB-lite"/>
    </source>
</evidence>
<name>A0A0F9PTS6_9ZZZZ</name>
<sequence length="57" mass="6831">MPRTPDGGWLLDDSEITKFEPPKKKKEKKKIKKQRSKGKRKAECVKFYTWIRLRILA</sequence>
<feature type="region of interest" description="Disordered" evidence="1">
    <location>
        <begin position="21"/>
        <end position="40"/>
    </location>
</feature>
<gene>
    <name evidence="2" type="ORF">LCGC14_0802520</name>
</gene>
<accession>A0A0F9PTS6</accession>
<reference evidence="2" key="1">
    <citation type="journal article" date="2015" name="Nature">
        <title>Complex archaea that bridge the gap between prokaryotes and eukaryotes.</title>
        <authorList>
            <person name="Spang A."/>
            <person name="Saw J.H."/>
            <person name="Jorgensen S.L."/>
            <person name="Zaremba-Niedzwiedzka K."/>
            <person name="Martijn J."/>
            <person name="Lind A.E."/>
            <person name="van Eijk R."/>
            <person name="Schleper C."/>
            <person name="Guy L."/>
            <person name="Ettema T.J."/>
        </authorList>
    </citation>
    <scope>NUCLEOTIDE SEQUENCE</scope>
</reference>
<proteinExistence type="predicted"/>
<comment type="caution">
    <text evidence="2">The sequence shown here is derived from an EMBL/GenBank/DDBJ whole genome shotgun (WGS) entry which is preliminary data.</text>
</comment>
<dbReference type="EMBL" id="LAZR01002168">
    <property type="protein sequence ID" value="KKN33549.1"/>
    <property type="molecule type" value="Genomic_DNA"/>
</dbReference>